<reference evidence="3" key="2">
    <citation type="submission" date="2023-07" db="EMBL/GenBank/DDBJ databases">
        <title>Streptococcus vaginalis sp. nov., a novel bacterial species isolated from vaginal swabs of a pregnant woman with diabetes.</title>
        <authorList>
            <person name="Chen Y.-S."/>
        </authorList>
    </citation>
    <scope>NUCLEOTIDE SEQUENCE [LARGE SCALE GENOMIC DNA]</scope>
    <source>
        <strain evidence="3">P1L01</strain>
    </source>
</reference>
<name>A0ABS3GGV0_9STRE</name>
<keyword evidence="3" id="KW-1185">Reference proteome</keyword>
<dbReference type="EMBL" id="JAFINR010000022">
    <property type="protein sequence ID" value="MBO0365401.1"/>
    <property type="molecule type" value="Genomic_DNA"/>
</dbReference>
<feature type="coiled-coil region" evidence="1">
    <location>
        <begin position="62"/>
        <end position="96"/>
    </location>
</feature>
<evidence type="ECO:0008006" key="4">
    <source>
        <dbReference type="Google" id="ProtNLM"/>
    </source>
</evidence>
<reference evidence="2 3" key="1">
    <citation type="submission" date="2021-02" db="EMBL/GenBank/DDBJ databases">
        <authorList>
            <person name="Lee Y.-S."/>
        </authorList>
    </citation>
    <scope>NUCLEOTIDE SEQUENCE [LARGE SCALE GENOMIC DNA]</scope>
    <source>
        <strain evidence="2 3">P1L01</strain>
    </source>
</reference>
<proteinExistence type="predicted"/>
<protein>
    <recommendedName>
        <fullName evidence="4">Mobilization protein</fullName>
    </recommendedName>
</protein>
<evidence type="ECO:0000313" key="2">
    <source>
        <dbReference type="EMBL" id="MBO0365401.1"/>
    </source>
</evidence>
<accession>A0ABS3GGV0</accession>
<organism evidence="2 3">
    <name type="scientific">Streptococcus vaginalis</name>
    <dbReference type="NCBI Taxonomy" id="2748301"/>
    <lineage>
        <taxon>Bacteria</taxon>
        <taxon>Bacillati</taxon>
        <taxon>Bacillota</taxon>
        <taxon>Bacilli</taxon>
        <taxon>Lactobacillales</taxon>
        <taxon>Streptococcaceae</taxon>
        <taxon>Streptococcus</taxon>
    </lineage>
</organism>
<keyword evidence="1" id="KW-0175">Coiled coil</keyword>
<dbReference type="RefSeq" id="WP_070654270.1">
    <property type="nucleotide sequence ID" value="NZ_JAFINR010000022.1"/>
</dbReference>
<evidence type="ECO:0000256" key="1">
    <source>
        <dbReference type="SAM" id="Coils"/>
    </source>
</evidence>
<dbReference type="Proteomes" id="UP000664801">
    <property type="component" value="Unassembled WGS sequence"/>
</dbReference>
<sequence length="111" mass="13215">MANTKQNRIEIRGLSIHEINYLKALSKKNKEKSFNEFLLSMCREKIAKGQFNHSESLYLSHLENMKLTNDFILAQVQKQEEQLKTFEDKMEQYANHISRWLEYEGEVESDD</sequence>
<evidence type="ECO:0000313" key="3">
    <source>
        <dbReference type="Proteomes" id="UP000664801"/>
    </source>
</evidence>
<gene>
    <name evidence="2" type="ORF">JR342_10245</name>
</gene>
<comment type="caution">
    <text evidence="2">The sequence shown here is derived from an EMBL/GenBank/DDBJ whole genome shotgun (WGS) entry which is preliminary data.</text>
</comment>